<dbReference type="Gene3D" id="3.40.50.1820">
    <property type="entry name" value="alpha/beta hydrolase"/>
    <property type="match status" value="1"/>
</dbReference>
<evidence type="ECO:0000313" key="3">
    <source>
        <dbReference type="Proteomes" id="UP000198882"/>
    </source>
</evidence>
<keyword evidence="3" id="KW-1185">Reference proteome</keyword>
<protein>
    <submittedName>
        <fullName evidence="2">Pimeloyl-ACP methyl ester carboxylesterase</fullName>
    </submittedName>
</protein>
<dbReference type="AlphaFoldDB" id="A0A1G9DVQ6"/>
<name>A0A1G9DVQ6_9EURY</name>
<dbReference type="InterPro" id="IPR029058">
    <property type="entry name" value="AB_hydrolase_fold"/>
</dbReference>
<dbReference type="OrthoDB" id="7531at2157"/>
<gene>
    <name evidence="2" type="ORF">SAMN04515672_3645</name>
</gene>
<organism evidence="2 3">
    <name type="scientific">Natronorubrum texcoconense</name>
    <dbReference type="NCBI Taxonomy" id="1095776"/>
    <lineage>
        <taxon>Archaea</taxon>
        <taxon>Methanobacteriati</taxon>
        <taxon>Methanobacteriota</taxon>
        <taxon>Stenosarchaea group</taxon>
        <taxon>Halobacteria</taxon>
        <taxon>Halobacteriales</taxon>
        <taxon>Natrialbaceae</taxon>
        <taxon>Natronorubrum</taxon>
    </lineage>
</organism>
<evidence type="ECO:0000313" key="2">
    <source>
        <dbReference type="EMBL" id="SDK67939.1"/>
    </source>
</evidence>
<dbReference type="Pfam" id="PF12697">
    <property type="entry name" value="Abhydrolase_6"/>
    <property type="match status" value="1"/>
</dbReference>
<dbReference type="PANTHER" id="PTHR43798">
    <property type="entry name" value="MONOACYLGLYCEROL LIPASE"/>
    <property type="match status" value="1"/>
</dbReference>
<dbReference type="RefSeq" id="WP_090310281.1">
    <property type="nucleotide sequence ID" value="NZ_FNFE01000006.1"/>
</dbReference>
<dbReference type="SUPFAM" id="SSF53474">
    <property type="entry name" value="alpha/beta-Hydrolases"/>
    <property type="match status" value="1"/>
</dbReference>
<proteinExistence type="predicted"/>
<dbReference type="STRING" id="1095776.SAMN04515672_3645"/>
<accession>A0A1G9DVQ6</accession>
<dbReference type="Proteomes" id="UP000198882">
    <property type="component" value="Unassembled WGS sequence"/>
</dbReference>
<dbReference type="InterPro" id="IPR050266">
    <property type="entry name" value="AB_hydrolase_sf"/>
</dbReference>
<dbReference type="EMBL" id="FNFE01000006">
    <property type="protein sequence ID" value="SDK67939.1"/>
    <property type="molecule type" value="Genomic_DNA"/>
</dbReference>
<reference evidence="3" key="1">
    <citation type="submission" date="2016-10" db="EMBL/GenBank/DDBJ databases">
        <authorList>
            <person name="Varghese N."/>
            <person name="Submissions S."/>
        </authorList>
    </citation>
    <scope>NUCLEOTIDE SEQUENCE [LARGE SCALE GENOMIC DNA]</scope>
    <source>
        <strain evidence="3">B4,CECT 8067,JCM 17497</strain>
    </source>
</reference>
<feature type="domain" description="AB hydrolase-1" evidence="1">
    <location>
        <begin position="37"/>
        <end position="275"/>
    </location>
</feature>
<sequence length="290" mass="31166">MDDETPPDADEVATIHRTVSEDGTEIAGRVHGRGPPVVLVPGAMGDGEFVWDPLLPFLTDQFTCYAMSVRSRGLSDHSADVSTERRIQDVTAFVESIGEPVGLLGWSQGGRMALGAAARTDAVSALVTYEPPVLEVLSEDEFGRLTERVTHMGELIAEDRPVDAARTFLEWVATEDEMAAAERVDFMEGCAPNVPVFLQEVQELGEGEGTTPTDPSTLAEITVPSLLLCGTRSIPDPWFTDGVNHVAEHVADPQVHEVDGTGHMGPIHDPEAVADEVVRFLAATTEPARS</sequence>
<dbReference type="InterPro" id="IPR000073">
    <property type="entry name" value="AB_hydrolase_1"/>
</dbReference>
<evidence type="ECO:0000259" key="1">
    <source>
        <dbReference type="Pfam" id="PF12697"/>
    </source>
</evidence>